<dbReference type="InterPro" id="IPR046290">
    <property type="entry name" value="DUF6327"/>
</dbReference>
<dbReference type="Proteomes" id="UP000247345">
    <property type="component" value="Unassembled WGS sequence"/>
</dbReference>
<evidence type="ECO:0000313" key="2">
    <source>
        <dbReference type="EMBL" id="PQJ71826.1"/>
    </source>
</evidence>
<gene>
    <name evidence="2" type="ORF">BTO14_00525</name>
</gene>
<name>A0A2P6CA71_9FLAO</name>
<sequence>MKRYQSFEEIDRDLKRLSLEKQIALEELKMVKNDFQEILKPMSLVSNALSAFGKFGTFMFIKKMFK</sequence>
<dbReference type="EMBL" id="MSCK01000001">
    <property type="protein sequence ID" value="PQJ71826.1"/>
    <property type="molecule type" value="Genomic_DNA"/>
</dbReference>
<dbReference type="OrthoDB" id="1149272at2"/>
<organism evidence="2 3">
    <name type="scientific">Polaribacter butkevichii</name>
    <dbReference type="NCBI Taxonomy" id="218490"/>
    <lineage>
        <taxon>Bacteria</taxon>
        <taxon>Pseudomonadati</taxon>
        <taxon>Bacteroidota</taxon>
        <taxon>Flavobacteriia</taxon>
        <taxon>Flavobacteriales</taxon>
        <taxon>Flavobacteriaceae</taxon>
    </lineage>
</organism>
<protein>
    <recommendedName>
        <fullName evidence="4">Glutaminyl-tRNA synthetase</fullName>
    </recommendedName>
</protein>
<evidence type="ECO:0008006" key="4">
    <source>
        <dbReference type="Google" id="ProtNLM"/>
    </source>
</evidence>
<proteinExistence type="predicted"/>
<feature type="coiled-coil region" evidence="1">
    <location>
        <begin position="7"/>
        <end position="34"/>
    </location>
</feature>
<reference evidence="2 3" key="1">
    <citation type="submission" date="2016-12" db="EMBL/GenBank/DDBJ databases">
        <title>Trade-off between light-utilization and light-protection in marine flavobacteria.</title>
        <authorList>
            <person name="Kumagai Y."/>
            <person name="Yoshizawa S."/>
            <person name="Kogure K."/>
            <person name="Iwasaki W."/>
        </authorList>
    </citation>
    <scope>NUCLEOTIDE SEQUENCE [LARGE SCALE GENOMIC DNA]</scope>
    <source>
        <strain evidence="2 3">KCTC 12100</strain>
    </source>
</reference>
<keyword evidence="1" id="KW-0175">Coiled coil</keyword>
<dbReference type="AlphaFoldDB" id="A0A2P6CA71"/>
<comment type="caution">
    <text evidence="2">The sequence shown here is derived from an EMBL/GenBank/DDBJ whole genome shotgun (WGS) entry which is preliminary data.</text>
</comment>
<accession>A0A2P6CA71</accession>
<evidence type="ECO:0000313" key="3">
    <source>
        <dbReference type="Proteomes" id="UP000247345"/>
    </source>
</evidence>
<dbReference type="RefSeq" id="WP_105047481.1">
    <property type="nucleotide sequence ID" value="NZ_CP150661.1"/>
</dbReference>
<dbReference type="Pfam" id="PF19852">
    <property type="entry name" value="DUF6327"/>
    <property type="match status" value="1"/>
</dbReference>
<evidence type="ECO:0000256" key="1">
    <source>
        <dbReference type="SAM" id="Coils"/>
    </source>
</evidence>
<keyword evidence="3" id="KW-1185">Reference proteome</keyword>